<feature type="transmembrane region" description="Helical" evidence="1">
    <location>
        <begin position="72"/>
        <end position="90"/>
    </location>
</feature>
<evidence type="ECO:0000313" key="3">
    <source>
        <dbReference type="Proteomes" id="UP000221961"/>
    </source>
</evidence>
<evidence type="ECO:0000256" key="1">
    <source>
        <dbReference type="SAM" id="Phobius"/>
    </source>
</evidence>
<evidence type="ECO:0000313" key="2">
    <source>
        <dbReference type="EMBL" id="ATL69915.1"/>
    </source>
</evidence>
<feature type="transmembrane region" description="Helical" evidence="1">
    <location>
        <begin position="95"/>
        <end position="113"/>
    </location>
</feature>
<sequence>MAMSAAAQIAIDAVIVGAVDAVLMRLWPFLRPGAVVCAVSAAVAYGAWMLLANPTGASMAAPGPDTRAAADAAVLAGPILAAAAVIAWTLRTRAVLTPATVAAGIVAALAAWLEPIIDVLV</sequence>
<reference evidence="2 3" key="1">
    <citation type="submission" date="2017-10" db="EMBL/GenBank/DDBJ databases">
        <title>Comparative genomics between pathogenic Norcardia.</title>
        <authorList>
            <person name="Zeng L."/>
        </authorList>
    </citation>
    <scope>NUCLEOTIDE SEQUENCE [LARGE SCALE GENOMIC DNA]</scope>
    <source>
        <strain evidence="2 3">NC_YFY_NT001</strain>
    </source>
</reference>
<proteinExistence type="predicted"/>
<keyword evidence="1" id="KW-1133">Transmembrane helix</keyword>
<dbReference type="EMBL" id="CP023778">
    <property type="protein sequence ID" value="ATL69915.1"/>
    <property type="molecule type" value="Genomic_DNA"/>
</dbReference>
<keyword evidence="1" id="KW-0812">Transmembrane</keyword>
<accession>A0A291RRE8</accession>
<feature type="transmembrane region" description="Helical" evidence="1">
    <location>
        <begin position="34"/>
        <end position="52"/>
    </location>
</feature>
<name>A0A291RRE8_9NOCA</name>
<organism evidence="2 3">
    <name type="scientific">Nocardia terpenica</name>
    <dbReference type="NCBI Taxonomy" id="455432"/>
    <lineage>
        <taxon>Bacteria</taxon>
        <taxon>Bacillati</taxon>
        <taxon>Actinomycetota</taxon>
        <taxon>Actinomycetes</taxon>
        <taxon>Mycobacteriales</taxon>
        <taxon>Nocardiaceae</taxon>
        <taxon>Nocardia</taxon>
    </lineage>
</organism>
<dbReference type="Proteomes" id="UP000221961">
    <property type="component" value="Chromosome"/>
</dbReference>
<dbReference type="AlphaFoldDB" id="A0A291RRE8"/>
<dbReference type="KEGG" id="ntp:CRH09_30810"/>
<keyword evidence="1" id="KW-0472">Membrane</keyword>
<protein>
    <submittedName>
        <fullName evidence="2">Uncharacterized protein</fullName>
    </submittedName>
</protein>
<gene>
    <name evidence="2" type="ORF">CRH09_30810</name>
</gene>